<dbReference type="Proteomes" id="UP000283530">
    <property type="component" value="Unassembled WGS sequence"/>
</dbReference>
<name>A0A443PAH1_9MAGN</name>
<evidence type="ECO:0000313" key="5">
    <source>
        <dbReference type="EMBL" id="RWR87759.1"/>
    </source>
</evidence>
<proteinExistence type="predicted"/>
<accession>A0A443PAH1</accession>
<dbReference type="GO" id="GO:0016020">
    <property type="term" value="C:membrane"/>
    <property type="evidence" value="ECO:0007669"/>
    <property type="project" value="InterPro"/>
</dbReference>
<feature type="transmembrane region" description="Helical" evidence="4">
    <location>
        <begin position="34"/>
        <end position="58"/>
    </location>
</feature>
<dbReference type="Gene3D" id="1.20.1560.10">
    <property type="entry name" value="ABC transporter type 1, transmembrane domain"/>
    <property type="match status" value="1"/>
</dbReference>
<dbReference type="AlphaFoldDB" id="A0A443PAH1"/>
<feature type="transmembrane region" description="Helical" evidence="4">
    <location>
        <begin position="79"/>
        <end position="103"/>
    </location>
</feature>
<protein>
    <submittedName>
        <fullName evidence="5">ABC transporter</fullName>
    </submittedName>
</protein>
<dbReference type="InterPro" id="IPR036640">
    <property type="entry name" value="ABC1_TM_sf"/>
</dbReference>
<keyword evidence="6" id="KW-1185">Reference proteome</keyword>
<reference evidence="5 6" key="1">
    <citation type="journal article" date="2019" name="Nat. Plants">
        <title>Stout camphor tree genome fills gaps in understanding of flowering plant genome evolution.</title>
        <authorList>
            <person name="Chaw S.M."/>
            <person name="Liu Y.C."/>
            <person name="Wu Y.W."/>
            <person name="Wang H.Y."/>
            <person name="Lin C.I."/>
            <person name="Wu C.S."/>
            <person name="Ke H.M."/>
            <person name="Chang L.Y."/>
            <person name="Hsu C.Y."/>
            <person name="Yang H.T."/>
            <person name="Sudianto E."/>
            <person name="Hsu M.H."/>
            <person name="Wu K.P."/>
            <person name="Wang L.N."/>
            <person name="Leebens-Mack J.H."/>
            <person name="Tsai I.J."/>
        </authorList>
    </citation>
    <scope>NUCLEOTIDE SEQUENCE [LARGE SCALE GENOMIC DNA]</scope>
    <source>
        <strain evidence="6">cv. Chaw 1501</strain>
        <tissue evidence="5">Young leaves</tissue>
    </source>
</reference>
<dbReference type="SUPFAM" id="SSF90123">
    <property type="entry name" value="ABC transporter transmembrane region"/>
    <property type="match status" value="1"/>
</dbReference>
<evidence type="ECO:0000256" key="3">
    <source>
        <dbReference type="ARBA" id="ARBA00023136"/>
    </source>
</evidence>
<keyword evidence="3 4" id="KW-0472">Membrane</keyword>
<evidence type="ECO:0000256" key="4">
    <source>
        <dbReference type="SAM" id="Phobius"/>
    </source>
</evidence>
<sequence>MQMEESKEEGMKAKVTHGPISFFKLLSYADTLDWVLMGLGTLGAIVHGMAQPIGYLLLGKALDAFGSNLQDRHAMVQALYKVVPFVWYMALATLPAGILGLIICNSWTTYYVNVIYIDWGRPSS</sequence>
<dbReference type="EMBL" id="QPKB01000006">
    <property type="protein sequence ID" value="RWR87759.1"/>
    <property type="molecule type" value="Genomic_DNA"/>
</dbReference>
<evidence type="ECO:0000256" key="1">
    <source>
        <dbReference type="ARBA" id="ARBA00022692"/>
    </source>
</evidence>
<dbReference type="GO" id="GO:0005524">
    <property type="term" value="F:ATP binding"/>
    <property type="evidence" value="ECO:0007669"/>
    <property type="project" value="InterPro"/>
</dbReference>
<gene>
    <name evidence="5" type="ORF">CKAN_01671600</name>
</gene>
<dbReference type="STRING" id="337451.A0A443PAH1"/>
<evidence type="ECO:0000256" key="2">
    <source>
        <dbReference type="ARBA" id="ARBA00022989"/>
    </source>
</evidence>
<evidence type="ECO:0000313" key="6">
    <source>
        <dbReference type="Proteomes" id="UP000283530"/>
    </source>
</evidence>
<keyword evidence="2 4" id="KW-1133">Transmembrane helix</keyword>
<dbReference type="OrthoDB" id="6500128at2759"/>
<keyword evidence="1 4" id="KW-0812">Transmembrane</keyword>
<organism evidence="5 6">
    <name type="scientific">Cinnamomum micranthum f. kanehirae</name>
    <dbReference type="NCBI Taxonomy" id="337451"/>
    <lineage>
        <taxon>Eukaryota</taxon>
        <taxon>Viridiplantae</taxon>
        <taxon>Streptophyta</taxon>
        <taxon>Embryophyta</taxon>
        <taxon>Tracheophyta</taxon>
        <taxon>Spermatophyta</taxon>
        <taxon>Magnoliopsida</taxon>
        <taxon>Magnoliidae</taxon>
        <taxon>Laurales</taxon>
        <taxon>Lauraceae</taxon>
        <taxon>Cinnamomum</taxon>
    </lineage>
</organism>
<comment type="caution">
    <text evidence="5">The sequence shown here is derived from an EMBL/GenBank/DDBJ whole genome shotgun (WGS) entry which is preliminary data.</text>
</comment>